<keyword evidence="2" id="KW-1185">Reference proteome</keyword>
<evidence type="ECO:0000313" key="1">
    <source>
        <dbReference type="EMBL" id="MCQ8241134.1"/>
    </source>
</evidence>
<evidence type="ECO:0008006" key="3">
    <source>
        <dbReference type="Google" id="ProtNLM"/>
    </source>
</evidence>
<organism evidence="1 2">
    <name type="scientific">Rhizosaccharibacter radicis</name>
    <dbReference type="NCBI Taxonomy" id="2782605"/>
    <lineage>
        <taxon>Bacteria</taxon>
        <taxon>Pseudomonadati</taxon>
        <taxon>Pseudomonadota</taxon>
        <taxon>Alphaproteobacteria</taxon>
        <taxon>Acetobacterales</taxon>
        <taxon>Acetobacteraceae</taxon>
        <taxon>Rhizosaccharibacter</taxon>
    </lineage>
</organism>
<gene>
    <name evidence="1" type="ORF">NFI88_09810</name>
</gene>
<evidence type="ECO:0000313" key="2">
    <source>
        <dbReference type="Proteomes" id="UP001524547"/>
    </source>
</evidence>
<proteinExistence type="predicted"/>
<accession>A0ABT1VXR6</accession>
<dbReference type="InterPro" id="IPR028978">
    <property type="entry name" value="Chorismate_lyase_/UTRA_dom_sf"/>
</dbReference>
<protein>
    <recommendedName>
        <fullName evidence="3">Chorismate lyase</fullName>
    </recommendedName>
</protein>
<dbReference type="Gene3D" id="3.40.1410.10">
    <property type="entry name" value="Chorismate lyase-like"/>
    <property type="match status" value="1"/>
</dbReference>
<dbReference type="SUPFAM" id="SSF64288">
    <property type="entry name" value="Chorismate lyase-like"/>
    <property type="match status" value="1"/>
</dbReference>
<reference evidence="1 2" key="1">
    <citation type="submission" date="2022-06" db="EMBL/GenBank/DDBJ databases">
        <title>Rhizosaccharibacter gen. nov. sp. nov. KSS12, endophytic bacteria isolated from sugarcane.</title>
        <authorList>
            <person name="Pitiwittayakul N."/>
        </authorList>
    </citation>
    <scope>NUCLEOTIDE SEQUENCE [LARGE SCALE GENOMIC DNA]</scope>
    <source>
        <strain evidence="1 2">KSS12</strain>
    </source>
</reference>
<sequence>MTRIPPSVPPATVTAAGSSWPDDRFHRLAAEAMLETLRGELLSHPSATLVLERWCRIHRLADGPVRAERQAVPDLPLPGDGAALLQIGADEPVRYRRVALRCGGRLLSEADNWYVPGRLTADMNRTLDNSDTPFGKVVAPLGFRRETLSSRLLWRPLPEDWATASPPALPPGGVLAIPPSLFETSARLMDRNNRPIALVRETYKQDVLAVAPPRP</sequence>
<comment type="caution">
    <text evidence="1">The sequence shown here is derived from an EMBL/GenBank/DDBJ whole genome shotgun (WGS) entry which is preliminary data.</text>
</comment>
<name>A0ABT1VXR6_9PROT</name>
<dbReference type="Proteomes" id="UP001524547">
    <property type="component" value="Unassembled WGS sequence"/>
</dbReference>
<dbReference type="EMBL" id="JAMZEJ010000005">
    <property type="protein sequence ID" value="MCQ8241134.1"/>
    <property type="molecule type" value="Genomic_DNA"/>
</dbReference>
<dbReference type="RefSeq" id="WP_422919873.1">
    <property type="nucleotide sequence ID" value="NZ_JAMZEJ010000005.1"/>
</dbReference>